<organism evidence="12 13">
    <name type="scientific">Sphingomonas colocasiae</name>
    <dbReference type="NCBI Taxonomy" id="1848973"/>
    <lineage>
        <taxon>Bacteria</taxon>
        <taxon>Pseudomonadati</taxon>
        <taxon>Pseudomonadota</taxon>
        <taxon>Alphaproteobacteria</taxon>
        <taxon>Sphingomonadales</taxon>
        <taxon>Sphingomonadaceae</taxon>
        <taxon>Sphingomonas</taxon>
    </lineage>
</organism>
<dbReference type="InterPro" id="IPR039426">
    <property type="entry name" value="TonB-dep_rcpt-like"/>
</dbReference>
<keyword evidence="3 8" id="KW-1134">Transmembrane beta strand</keyword>
<evidence type="ECO:0000313" key="12">
    <source>
        <dbReference type="EMBL" id="MBY8820713.1"/>
    </source>
</evidence>
<accession>A0ABS7PHI9</accession>
<comment type="caution">
    <text evidence="12">The sequence shown here is derived from an EMBL/GenBank/DDBJ whole genome shotgun (WGS) entry which is preliminary data.</text>
</comment>
<dbReference type="InterPro" id="IPR012910">
    <property type="entry name" value="Plug_dom"/>
</dbReference>
<protein>
    <submittedName>
        <fullName evidence="12">TonB-dependent receptor</fullName>
    </submittedName>
</protein>
<keyword evidence="4 8" id="KW-0812">Transmembrane</keyword>
<dbReference type="RefSeq" id="WP_222987833.1">
    <property type="nucleotide sequence ID" value="NZ_JAINVV010000001.1"/>
</dbReference>
<dbReference type="PANTHER" id="PTHR47234:SF2">
    <property type="entry name" value="TONB-DEPENDENT RECEPTOR"/>
    <property type="match status" value="1"/>
</dbReference>
<dbReference type="Gene3D" id="2.170.130.10">
    <property type="entry name" value="TonB-dependent receptor, plug domain"/>
    <property type="match status" value="1"/>
</dbReference>
<evidence type="ECO:0000256" key="6">
    <source>
        <dbReference type="ARBA" id="ARBA00023136"/>
    </source>
</evidence>
<comment type="subcellular location">
    <subcellularLocation>
        <location evidence="1 8">Cell outer membrane</location>
        <topology evidence="1 8">Multi-pass membrane protein</topology>
    </subcellularLocation>
</comment>
<dbReference type="InterPro" id="IPR036942">
    <property type="entry name" value="Beta-barrel_TonB_sf"/>
</dbReference>
<evidence type="ECO:0000256" key="9">
    <source>
        <dbReference type="RuleBase" id="RU003357"/>
    </source>
</evidence>
<feature type="domain" description="TonB-dependent receptor-like beta-barrel" evidence="10">
    <location>
        <begin position="451"/>
        <end position="1019"/>
    </location>
</feature>
<evidence type="ECO:0000256" key="7">
    <source>
        <dbReference type="ARBA" id="ARBA00023237"/>
    </source>
</evidence>
<evidence type="ECO:0000259" key="11">
    <source>
        <dbReference type="Pfam" id="PF07715"/>
    </source>
</evidence>
<dbReference type="InterPro" id="IPR037066">
    <property type="entry name" value="Plug_dom_sf"/>
</dbReference>
<evidence type="ECO:0000256" key="4">
    <source>
        <dbReference type="ARBA" id="ARBA00022692"/>
    </source>
</evidence>
<evidence type="ECO:0000256" key="5">
    <source>
        <dbReference type="ARBA" id="ARBA00023077"/>
    </source>
</evidence>
<evidence type="ECO:0000259" key="10">
    <source>
        <dbReference type="Pfam" id="PF00593"/>
    </source>
</evidence>
<keyword evidence="2 8" id="KW-0813">Transport</keyword>
<name>A0ABS7PHI9_9SPHN</name>
<evidence type="ECO:0000256" key="3">
    <source>
        <dbReference type="ARBA" id="ARBA00022452"/>
    </source>
</evidence>
<dbReference type="EMBL" id="JAINVV010000001">
    <property type="protein sequence ID" value="MBY8820713.1"/>
    <property type="molecule type" value="Genomic_DNA"/>
</dbReference>
<sequence length="1054" mass="114513">MVTSAMVLAQPAMAQGNTNSVYSFSIPAQDLARALSSYSRVTGLQIIADTATLSQQRSGAVNGRFTAETALRQLTGGKVSATIVGATVVVKPARIARAAVRPEPTPVAMAAMAAADIADTAPDADTSAEGAELIVTGSRIARPELESAMPIGVINMETAMRAGNTSAYETILRDIAVGPGNGPYNSAPEGQYDGGMATIELRNMGVSRSLTLVDGRRRVSGAASSSAVDINMIPSGMIERIEIVTGGAAAVYGADAVTGAANIITRKNIQGFELSATTGTTQHGGGSKSQVSLVAGTKFADDRGSIVIGGTWMKNDPIYFHQRYSKDTNLSYQTNPANTGPADGIPDRIVRYNMTNMYLQPVANIFVGGKTYLLQPDGSALLGSYANGCISGCGTSRDGGDGGFPQSQYWSDFLIAPIENASFIGRFDYELADWISYNFRFDYGRSRYDAYRRPYRDDDRLTWLNGAGGATAYLDNPYLPASFRQLMVANKLTSTAVRRSYENFGQMTDYSDRQTLTVGNSFSGKLPGGFEWEAFWQYGKSSNDIHADNVPMASRFIAARDVIADPVTGAPVCRSAAARAIGCVPFNIFSTDPLTAEQRNWMMATRRKHREQKQTIYGANIAGSPFTLPAGEVQAVLGVERRKESIHNVDDNGARPPANELSHLGAWAPYEPELRASNSVSEVYGELVVPVLKDLPFVHRLTVEGAYRYSDYSDFEPTNTWKVGGTWMPLRELTLRAVRSRSVRVPNFGERYSSRAVQQIGVRDACMQPTYNANPTRQKNCAELLGKLGVGSPLPSEIGTGFVVTGGSADVTPETSDSLTFGLVWQPRFLPGFDLTVDYWNIKLGNMIAAIAQQDILNLCVDLPSIDNQFCDRIERDSRGYAEGVDTSYMNVSESEAKGIDIGANYRRNLGPGRFNLALRASYLLKFETTTLPGVASSVIVYDGGYQNPRIRANLFARYDIGDWDIGFNTRYWGKALNYTNVSGEAYEGNRLPGRIYNDLNIGWQMTDAVALRVGVNNVFDVKPPYAPRTYYQGGGGVYDVYGRYVFANVNFKF</sequence>
<dbReference type="PANTHER" id="PTHR47234">
    <property type="match status" value="1"/>
</dbReference>
<dbReference type="SUPFAM" id="SSF56935">
    <property type="entry name" value="Porins"/>
    <property type="match status" value="1"/>
</dbReference>
<dbReference type="Pfam" id="PF00593">
    <property type="entry name" value="TonB_dep_Rec_b-barrel"/>
    <property type="match status" value="1"/>
</dbReference>
<dbReference type="Gene3D" id="2.40.170.20">
    <property type="entry name" value="TonB-dependent receptor, beta-barrel domain"/>
    <property type="match status" value="1"/>
</dbReference>
<evidence type="ECO:0000256" key="2">
    <source>
        <dbReference type="ARBA" id="ARBA00022448"/>
    </source>
</evidence>
<evidence type="ECO:0000256" key="8">
    <source>
        <dbReference type="PROSITE-ProRule" id="PRU01360"/>
    </source>
</evidence>
<keyword evidence="12" id="KW-0675">Receptor</keyword>
<gene>
    <name evidence="12" type="ORF">K7G82_00310</name>
</gene>
<keyword evidence="5 9" id="KW-0798">TonB box</keyword>
<keyword evidence="13" id="KW-1185">Reference proteome</keyword>
<proteinExistence type="inferred from homology"/>
<dbReference type="PROSITE" id="PS52016">
    <property type="entry name" value="TONB_DEPENDENT_REC_3"/>
    <property type="match status" value="1"/>
</dbReference>
<dbReference type="Proteomes" id="UP000706039">
    <property type="component" value="Unassembled WGS sequence"/>
</dbReference>
<keyword evidence="7 8" id="KW-0998">Cell outer membrane</keyword>
<evidence type="ECO:0000313" key="13">
    <source>
        <dbReference type="Proteomes" id="UP000706039"/>
    </source>
</evidence>
<comment type="similarity">
    <text evidence="8 9">Belongs to the TonB-dependent receptor family.</text>
</comment>
<dbReference type="InterPro" id="IPR000531">
    <property type="entry name" value="Beta-barrel_TonB"/>
</dbReference>
<dbReference type="Gene3D" id="3.55.50.30">
    <property type="match status" value="1"/>
</dbReference>
<feature type="domain" description="TonB-dependent receptor plug" evidence="11">
    <location>
        <begin position="148"/>
        <end position="260"/>
    </location>
</feature>
<keyword evidence="6 8" id="KW-0472">Membrane</keyword>
<reference evidence="12 13" key="1">
    <citation type="submission" date="2021-08" db="EMBL/GenBank/DDBJ databases">
        <authorList>
            <person name="Tuo L."/>
        </authorList>
    </citation>
    <scope>NUCLEOTIDE SEQUENCE [LARGE SCALE GENOMIC DNA]</scope>
    <source>
        <strain evidence="12 13">JCM 31229</strain>
    </source>
</reference>
<evidence type="ECO:0000256" key="1">
    <source>
        <dbReference type="ARBA" id="ARBA00004571"/>
    </source>
</evidence>
<dbReference type="Pfam" id="PF07715">
    <property type="entry name" value="Plug"/>
    <property type="match status" value="1"/>
</dbReference>